<accession>A0ABW3XDD5</accession>
<reference evidence="2" key="1">
    <citation type="journal article" date="2019" name="Int. J. Syst. Evol. Microbiol.">
        <title>The Global Catalogue of Microorganisms (GCM) 10K type strain sequencing project: providing services to taxonomists for standard genome sequencing and annotation.</title>
        <authorList>
            <consortium name="The Broad Institute Genomics Platform"/>
            <consortium name="The Broad Institute Genome Sequencing Center for Infectious Disease"/>
            <person name="Wu L."/>
            <person name="Ma J."/>
        </authorList>
    </citation>
    <scope>NUCLEOTIDE SEQUENCE [LARGE SCALE GENOMIC DNA]</scope>
    <source>
        <strain evidence="2">CGMCC 4.7020</strain>
    </source>
</reference>
<dbReference type="RefSeq" id="WP_381242742.1">
    <property type="nucleotide sequence ID" value="NZ_JBHSKH010000136.1"/>
</dbReference>
<protein>
    <submittedName>
        <fullName evidence="1">Uncharacterized protein</fullName>
    </submittedName>
</protein>
<dbReference type="Proteomes" id="UP001597058">
    <property type="component" value="Unassembled WGS sequence"/>
</dbReference>
<dbReference type="EMBL" id="JBHTMM010000019">
    <property type="protein sequence ID" value="MFD1307649.1"/>
    <property type="molecule type" value="Genomic_DNA"/>
</dbReference>
<organism evidence="1 2">
    <name type="scientific">Streptomyces kaempferi</name>
    <dbReference type="NCBI Taxonomy" id="333725"/>
    <lineage>
        <taxon>Bacteria</taxon>
        <taxon>Bacillati</taxon>
        <taxon>Actinomycetota</taxon>
        <taxon>Actinomycetes</taxon>
        <taxon>Kitasatosporales</taxon>
        <taxon>Streptomycetaceae</taxon>
        <taxon>Streptomyces</taxon>
    </lineage>
</organism>
<name>A0ABW3XDD5_9ACTN</name>
<evidence type="ECO:0000313" key="1">
    <source>
        <dbReference type="EMBL" id="MFD1307649.1"/>
    </source>
</evidence>
<sequence length="71" mass="7403">MNILDLDPGLAGVVDSVREVHAPIWQAIEDGRPVAVIDFAMLSGVVQALLNAIDSRLPQPPAAMALMAVAA</sequence>
<keyword evidence="2" id="KW-1185">Reference proteome</keyword>
<evidence type="ECO:0000313" key="2">
    <source>
        <dbReference type="Proteomes" id="UP001597058"/>
    </source>
</evidence>
<proteinExistence type="predicted"/>
<gene>
    <name evidence="1" type="ORF">ACFQ5X_17560</name>
</gene>
<comment type="caution">
    <text evidence="1">The sequence shown here is derived from an EMBL/GenBank/DDBJ whole genome shotgun (WGS) entry which is preliminary data.</text>
</comment>